<reference evidence="2" key="1">
    <citation type="submission" date="2019-08" db="EMBL/GenBank/DDBJ databases">
        <authorList>
            <person name="Kucharzyk K."/>
            <person name="Murdoch R.W."/>
            <person name="Higgins S."/>
            <person name="Loffler F."/>
        </authorList>
    </citation>
    <scope>NUCLEOTIDE SEQUENCE</scope>
</reference>
<organism evidence="2">
    <name type="scientific">bioreactor metagenome</name>
    <dbReference type="NCBI Taxonomy" id="1076179"/>
    <lineage>
        <taxon>unclassified sequences</taxon>
        <taxon>metagenomes</taxon>
        <taxon>ecological metagenomes</taxon>
    </lineage>
</organism>
<evidence type="ECO:0000256" key="1">
    <source>
        <dbReference type="SAM" id="MobiDB-lite"/>
    </source>
</evidence>
<dbReference type="AlphaFoldDB" id="A0A645GKI7"/>
<sequence length="100" mass="10840">MQFLQPRELWRKAAGAGGVDDEQHLAAVLRQGHGRAAYGLGFEVVQAGHGIAAGRGAHGTPDGSTAQRRQQRGQHDQCPARQRARRQVGRGQQPRRQAGE</sequence>
<evidence type="ECO:0000313" key="2">
    <source>
        <dbReference type="EMBL" id="MPN24454.1"/>
    </source>
</evidence>
<protein>
    <submittedName>
        <fullName evidence="2">Uncharacterized protein</fullName>
    </submittedName>
</protein>
<dbReference type="EMBL" id="VSSQ01073308">
    <property type="protein sequence ID" value="MPN24454.1"/>
    <property type="molecule type" value="Genomic_DNA"/>
</dbReference>
<name>A0A645GKI7_9ZZZZ</name>
<gene>
    <name evidence="2" type="ORF">SDC9_171853</name>
</gene>
<accession>A0A645GKI7</accession>
<feature type="region of interest" description="Disordered" evidence="1">
    <location>
        <begin position="52"/>
        <end position="100"/>
    </location>
</feature>
<feature type="compositionally biased region" description="Low complexity" evidence="1">
    <location>
        <begin position="89"/>
        <end position="100"/>
    </location>
</feature>
<proteinExistence type="predicted"/>
<comment type="caution">
    <text evidence="2">The sequence shown here is derived from an EMBL/GenBank/DDBJ whole genome shotgun (WGS) entry which is preliminary data.</text>
</comment>